<accession>A0A382YCY3</accession>
<proteinExistence type="predicted"/>
<name>A0A382YCY3_9ZZZZ</name>
<feature type="non-terminal residue" evidence="1">
    <location>
        <position position="87"/>
    </location>
</feature>
<dbReference type="EMBL" id="UINC01174836">
    <property type="protein sequence ID" value="SVD81162.1"/>
    <property type="molecule type" value="Genomic_DNA"/>
</dbReference>
<gene>
    <name evidence="1" type="ORF">METZ01_LOCUS434016</name>
</gene>
<protein>
    <recommendedName>
        <fullName evidence="2">N-acetyltransferase domain-containing protein</fullName>
    </recommendedName>
</protein>
<dbReference type="Gene3D" id="3.40.630.30">
    <property type="match status" value="1"/>
</dbReference>
<organism evidence="1">
    <name type="scientific">marine metagenome</name>
    <dbReference type="NCBI Taxonomy" id="408172"/>
    <lineage>
        <taxon>unclassified sequences</taxon>
        <taxon>metagenomes</taxon>
        <taxon>ecological metagenomes</taxon>
    </lineage>
</organism>
<evidence type="ECO:0008006" key="2">
    <source>
        <dbReference type="Google" id="ProtNLM"/>
    </source>
</evidence>
<dbReference type="AlphaFoldDB" id="A0A382YCY3"/>
<sequence length="87" mass="9235">MATPQPASSPSDVLIRPALKDEAADIFRLISDNLAAGHLLPRSFDEVAIHIPRFLVAVGSTGVIACGELAELSPRVVEVRSFVVSEP</sequence>
<evidence type="ECO:0000313" key="1">
    <source>
        <dbReference type="EMBL" id="SVD81162.1"/>
    </source>
</evidence>
<reference evidence="1" key="1">
    <citation type="submission" date="2018-05" db="EMBL/GenBank/DDBJ databases">
        <authorList>
            <person name="Lanie J.A."/>
            <person name="Ng W.-L."/>
            <person name="Kazmierczak K.M."/>
            <person name="Andrzejewski T.M."/>
            <person name="Davidsen T.M."/>
            <person name="Wayne K.J."/>
            <person name="Tettelin H."/>
            <person name="Glass J.I."/>
            <person name="Rusch D."/>
            <person name="Podicherti R."/>
            <person name="Tsui H.-C.T."/>
            <person name="Winkler M.E."/>
        </authorList>
    </citation>
    <scope>NUCLEOTIDE SEQUENCE</scope>
</reference>